<evidence type="ECO:0000256" key="2">
    <source>
        <dbReference type="ARBA" id="ARBA00023015"/>
    </source>
</evidence>
<dbReference type="Pfam" id="PF13411">
    <property type="entry name" value="MerR_1"/>
    <property type="match status" value="1"/>
</dbReference>
<dbReference type="PRINTS" id="PR00040">
    <property type="entry name" value="HTHMERR"/>
</dbReference>
<dbReference type="Gene3D" id="1.10.1660.10">
    <property type="match status" value="1"/>
</dbReference>
<evidence type="ECO:0000256" key="4">
    <source>
        <dbReference type="ARBA" id="ARBA00023163"/>
    </source>
</evidence>
<dbReference type="SUPFAM" id="SSF46955">
    <property type="entry name" value="Putative DNA-binding domain"/>
    <property type="match status" value="1"/>
</dbReference>
<dbReference type="SMART" id="SM00422">
    <property type="entry name" value="HTH_MERR"/>
    <property type="match status" value="1"/>
</dbReference>
<dbReference type="InterPro" id="IPR000551">
    <property type="entry name" value="MerR-type_HTH_dom"/>
</dbReference>
<dbReference type="PANTHER" id="PTHR30204:SF69">
    <property type="entry name" value="MERR-FAMILY TRANSCRIPTIONAL REGULATOR"/>
    <property type="match status" value="1"/>
</dbReference>
<name>M2YPE6_9PSEU</name>
<dbReference type="InterPro" id="IPR047057">
    <property type="entry name" value="MerR_fam"/>
</dbReference>
<dbReference type="PROSITE" id="PS00552">
    <property type="entry name" value="HTH_MERR_1"/>
    <property type="match status" value="1"/>
</dbReference>
<evidence type="ECO:0000256" key="1">
    <source>
        <dbReference type="ARBA" id="ARBA00022491"/>
    </source>
</evidence>
<reference evidence="6 7" key="1">
    <citation type="journal article" date="2013" name="Genome Announc.">
        <title>Draft Genome Sequence of Amycolatopsis decaplanina Strain DSM 44594T.</title>
        <authorList>
            <person name="Kaur N."/>
            <person name="Kumar S."/>
            <person name="Bala M."/>
            <person name="Raghava G.P."/>
            <person name="Mayilraj S."/>
        </authorList>
    </citation>
    <scope>NUCLEOTIDE SEQUENCE [LARGE SCALE GENOMIC DNA]</scope>
    <source>
        <strain evidence="6 7">DSM 44594</strain>
    </source>
</reference>
<keyword evidence="1" id="KW-0678">Repressor</keyword>
<comment type="caution">
    <text evidence="6">The sequence shown here is derived from an EMBL/GenBank/DDBJ whole genome shotgun (WGS) entry which is preliminary data.</text>
</comment>
<dbReference type="AlphaFoldDB" id="M2YPE6"/>
<accession>M2YPE6</accession>
<organism evidence="6 7">
    <name type="scientific">Amycolatopsis decaplanina DSM 44594</name>
    <dbReference type="NCBI Taxonomy" id="1284240"/>
    <lineage>
        <taxon>Bacteria</taxon>
        <taxon>Bacillati</taxon>
        <taxon>Actinomycetota</taxon>
        <taxon>Actinomycetes</taxon>
        <taxon>Pseudonocardiales</taxon>
        <taxon>Pseudonocardiaceae</taxon>
        <taxon>Amycolatopsis</taxon>
    </lineage>
</organism>
<proteinExistence type="predicted"/>
<keyword evidence="4" id="KW-0804">Transcription</keyword>
<dbReference type="Proteomes" id="UP000054226">
    <property type="component" value="Unassembled WGS sequence"/>
</dbReference>
<dbReference type="PANTHER" id="PTHR30204">
    <property type="entry name" value="REDOX-CYCLING DRUG-SENSING TRANSCRIPTIONAL ACTIVATOR SOXR"/>
    <property type="match status" value="1"/>
</dbReference>
<keyword evidence="2" id="KW-0805">Transcription regulation</keyword>
<evidence type="ECO:0000256" key="3">
    <source>
        <dbReference type="ARBA" id="ARBA00023125"/>
    </source>
</evidence>
<evidence type="ECO:0000313" key="7">
    <source>
        <dbReference type="Proteomes" id="UP000054226"/>
    </source>
</evidence>
<dbReference type="EMBL" id="AOHO01000026">
    <property type="protein sequence ID" value="EME63855.1"/>
    <property type="molecule type" value="Genomic_DNA"/>
</dbReference>
<dbReference type="GO" id="GO:0003677">
    <property type="term" value="F:DNA binding"/>
    <property type="evidence" value="ECO:0007669"/>
    <property type="project" value="UniProtKB-KW"/>
</dbReference>
<feature type="domain" description="HTH merR-type" evidence="5">
    <location>
        <begin position="54"/>
        <end position="122"/>
    </location>
</feature>
<evidence type="ECO:0000313" key="6">
    <source>
        <dbReference type="EMBL" id="EME63855.1"/>
    </source>
</evidence>
<dbReference type="PROSITE" id="PS50937">
    <property type="entry name" value="HTH_MERR_2"/>
    <property type="match status" value="1"/>
</dbReference>
<protein>
    <submittedName>
        <fullName evidence="6">MerR family transcriptional regulator</fullName>
    </submittedName>
</protein>
<sequence length="191" mass="20728">MTSSARPRVIGAIAMRFGNWIAVPLNASSNLMNAKLNPDTGVTVNLGFRGYCGLMRIGELAKRTGVSVRSLRYYETEGLLHPDRCGNGYRTFTEDDIARVLQIQLFYSAGLCSGKIAELLPCVSGDHTHLVPSPGMTGELEIAKTRIQNQISLLTTSLSVLERVLAAAKGTDTAEVPVPARPVRRHRGIHV</sequence>
<dbReference type="CDD" id="cd01282">
    <property type="entry name" value="HTH_MerR-like_sg3"/>
    <property type="match status" value="1"/>
</dbReference>
<keyword evidence="7" id="KW-1185">Reference proteome</keyword>
<evidence type="ECO:0000259" key="5">
    <source>
        <dbReference type="PROSITE" id="PS50937"/>
    </source>
</evidence>
<dbReference type="GO" id="GO:0003700">
    <property type="term" value="F:DNA-binding transcription factor activity"/>
    <property type="evidence" value="ECO:0007669"/>
    <property type="project" value="InterPro"/>
</dbReference>
<keyword evidence="3" id="KW-0238">DNA-binding</keyword>
<gene>
    <name evidence="6" type="ORF">H074_04539</name>
</gene>
<dbReference type="PATRIC" id="fig|1284240.4.peg.911"/>
<dbReference type="InterPro" id="IPR009061">
    <property type="entry name" value="DNA-bd_dom_put_sf"/>
</dbReference>